<dbReference type="Pfam" id="PF14432">
    <property type="entry name" value="DYW_deaminase"/>
    <property type="match status" value="1"/>
</dbReference>
<comment type="caution">
    <text evidence="3">The sequence shown here is derived from an EMBL/GenBank/DDBJ whole genome shotgun (WGS) entry which is preliminary data.</text>
</comment>
<dbReference type="Gramene" id="Jr13_30610_p2">
    <property type="protein sequence ID" value="cds.Jr13_30610_p2"/>
    <property type="gene ID" value="Jr13_30610"/>
</dbReference>
<evidence type="ECO:0000313" key="4">
    <source>
        <dbReference type="Proteomes" id="UP000619265"/>
    </source>
</evidence>
<evidence type="ECO:0000313" key="3">
    <source>
        <dbReference type="EMBL" id="KAF5451157.1"/>
    </source>
</evidence>
<proteinExistence type="inferred from homology"/>
<reference evidence="3" key="1">
    <citation type="submission" date="2015-10" db="EMBL/GenBank/DDBJ databases">
        <authorList>
            <person name="Martinez-Garcia P.J."/>
            <person name="Crepeau M.W."/>
            <person name="Puiu D."/>
            <person name="Gonzalez-Ibeas D."/>
            <person name="Whalen J."/>
            <person name="Stevens K."/>
            <person name="Paul R."/>
            <person name="Butterfield T."/>
            <person name="Britton M."/>
            <person name="Reagan R."/>
            <person name="Chakraborty S."/>
            <person name="Walawage S.L."/>
            <person name="Vasquez-Gross H.A."/>
            <person name="Cardeno C."/>
            <person name="Famula R."/>
            <person name="Pratt K."/>
            <person name="Kuruganti S."/>
            <person name="Aradhya M.K."/>
            <person name="Leslie C.A."/>
            <person name="Dandekar A.M."/>
            <person name="Salzberg S.L."/>
            <person name="Wegrzyn J.L."/>
            <person name="Langley C.H."/>
            <person name="Neale D.B."/>
        </authorList>
    </citation>
    <scope>NUCLEOTIDE SEQUENCE</scope>
    <source>
        <tissue evidence="3">Leaves</tissue>
    </source>
</reference>
<accession>A0A833TRT3</accession>
<name>A0A833TRT3_JUGRE</name>
<feature type="domain" description="DYW" evidence="2">
    <location>
        <begin position="49"/>
        <end position="118"/>
    </location>
</feature>
<dbReference type="AlphaFoldDB" id="A0A833TRT3"/>
<dbReference type="EMBL" id="LIHL02000013">
    <property type="protein sequence ID" value="KAF5451157.1"/>
    <property type="molecule type" value="Genomic_DNA"/>
</dbReference>
<evidence type="ECO:0000256" key="1">
    <source>
        <dbReference type="ARBA" id="ARBA00006643"/>
    </source>
</evidence>
<dbReference type="GO" id="GO:0008270">
    <property type="term" value="F:zinc ion binding"/>
    <property type="evidence" value="ECO:0007669"/>
    <property type="project" value="InterPro"/>
</dbReference>
<organism evidence="3 4">
    <name type="scientific">Juglans regia</name>
    <name type="common">English walnut</name>
    <dbReference type="NCBI Taxonomy" id="51240"/>
    <lineage>
        <taxon>Eukaryota</taxon>
        <taxon>Viridiplantae</taxon>
        <taxon>Streptophyta</taxon>
        <taxon>Embryophyta</taxon>
        <taxon>Tracheophyta</taxon>
        <taxon>Spermatophyta</taxon>
        <taxon>Magnoliopsida</taxon>
        <taxon>eudicotyledons</taxon>
        <taxon>Gunneridae</taxon>
        <taxon>Pentapetalae</taxon>
        <taxon>rosids</taxon>
        <taxon>fabids</taxon>
        <taxon>Fagales</taxon>
        <taxon>Juglandaceae</taxon>
        <taxon>Juglans</taxon>
    </lineage>
</organism>
<protein>
    <recommendedName>
        <fullName evidence="2">DYW domain-containing protein</fullName>
    </recommendedName>
</protein>
<reference evidence="3" key="2">
    <citation type="submission" date="2020-03" db="EMBL/GenBank/DDBJ databases">
        <title>Walnut 2.0.</title>
        <authorList>
            <person name="Marrano A."/>
            <person name="Britton M."/>
            <person name="Zimin A.V."/>
            <person name="Zaini P.A."/>
            <person name="Workman R."/>
            <person name="Puiu D."/>
            <person name="Bianco L."/>
            <person name="Allen B.J."/>
            <person name="Troggio M."/>
            <person name="Leslie C.A."/>
            <person name="Timp W."/>
            <person name="Dendekar A."/>
            <person name="Salzberg S.L."/>
            <person name="Neale D.B."/>
        </authorList>
    </citation>
    <scope>NUCLEOTIDE SEQUENCE</scope>
    <source>
        <tissue evidence="3">Leaves</tissue>
    </source>
</reference>
<evidence type="ECO:0000259" key="2">
    <source>
        <dbReference type="Pfam" id="PF14432"/>
    </source>
</evidence>
<dbReference type="InterPro" id="IPR032867">
    <property type="entry name" value="DYW_dom"/>
</dbReference>
<sequence length="118" mass="13611">METRNQIHVFTAGHISHPEITNIKAKIESLMIEFKHRGYLYHGNGDRSYHSEKLATAFGLLNTPSKAPILIIKNTRMCMDCHSFIMHVTELVDREIVLREGNRVHSFKKGRCSCRGCW</sequence>
<gene>
    <name evidence="3" type="ORF">F2P56_031445</name>
</gene>
<comment type="similarity">
    <text evidence="1">Belongs to the PPR family. PCMP-H subfamily.</text>
</comment>
<dbReference type="Proteomes" id="UP000619265">
    <property type="component" value="Unassembled WGS sequence"/>
</dbReference>